<name>A0ABU4FK94_9ACTN</name>
<reference evidence="1 2" key="1">
    <citation type="submission" date="2023-10" db="EMBL/GenBank/DDBJ databases">
        <title>Characterization of rhizosphere-enriched actinobacteria from wheat plants lab-grown on chernevaya soil.</title>
        <authorList>
            <person name="Tikhonova E.N."/>
            <person name="Konopkin A."/>
            <person name="Kravchenko I.K."/>
        </authorList>
    </citation>
    <scope>NUCLEOTIDE SEQUENCE [LARGE SCALE GENOMIC DNA]</scope>
    <source>
        <strain evidence="1 2">RR29</strain>
    </source>
</reference>
<gene>
    <name evidence="1" type="ORF">R5A26_34230</name>
</gene>
<protein>
    <submittedName>
        <fullName evidence="1">Uncharacterized protein</fullName>
    </submittedName>
</protein>
<evidence type="ECO:0000313" key="2">
    <source>
        <dbReference type="Proteomes" id="UP001187346"/>
    </source>
</evidence>
<evidence type="ECO:0000313" key="1">
    <source>
        <dbReference type="EMBL" id="MDV7221007.1"/>
    </source>
</evidence>
<sequence length="232" mass="25253">MNRVTATNGEIQVPTAHIAEQSITTTLHIETMNDADTGQSMLLAGTDPNQGDLQVVTVGQVAALAAEAHKKIADGFALALDFEAATRQAEAEKPHTWTIADSDSRMPLNVTCMSGCNGIHPEEKTGISRATEVTCAQYDTANKVELEIGYGDERFGGYATLSVEINSDPVHPDPAKRVPVAAVEVMEDEYIEDLDPDALADVINKFEQRVAAMRIRHTELVRIRTEYFGRQA</sequence>
<accession>A0ABU4FK94</accession>
<dbReference type="RefSeq" id="WP_317774408.1">
    <property type="nucleotide sequence ID" value="NZ_JAWMAJ010000153.1"/>
</dbReference>
<dbReference type="EMBL" id="JAWMAJ010000153">
    <property type="protein sequence ID" value="MDV7221007.1"/>
    <property type="molecule type" value="Genomic_DNA"/>
</dbReference>
<dbReference type="InterPro" id="IPR054202">
    <property type="entry name" value="DUF6907"/>
</dbReference>
<dbReference type="Proteomes" id="UP001187346">
    <property type="component" value="Unassembled WGS sequence"/>
</dbReference>
<comment type="caution">
    <text evidence="1">The sequence shown here is derived from an EMBL/GenBank/DDBJ whole genome shotgun (WGS) entry which is preliminary data.</text>
</comment>
<dbReference type="Pfam" id="PF21848">
    <property type="entry name" value="DUF6907"/>
    <property type="match status" value="1"/>
</dbReference>
<organism evidence="1 2">
    <name type="scientific">Streptomyces prunicolor</name>
    <dbReference type="NCBI Taxonomy" id="67348"/>
    <lineage>
        <taxon>Bacteria</taxon>
        <taxon>Bacillati</taxon>
        <taxon>Actinomycetota</taxon>
        <taxon>Actinomycetes</taxon>
        <taxon>Kitasatosporales</taxon>
        <taxon>Streptomycetaceae</taxon>
        <taxon>Streptomyces</taxon>
    </lineage>
</organism>
<keyword evidence="2" id="KW-1185">Reference proteome</keyword>
<proteinExistence type="predicted"/>